<sequence>MYNYDNVLQIFEEAIKNGTLTTGNVKIVRKTFPGTNYLAIFDYILDNETISPNDELISIEPLEKILEELKQYQTEKD</sequence>
<dbReference type="Pfam" id="PF24313">
    <property type="entry name" value="Paratox"/>
    <property type="match status" value="1"/>
</dbReference>
<dbReference type="EMBL" id="CP073084">
    <property type="protein sequence ID" value="QUE53574.1"/>
    <property type="molecule type" value="Genomic_DNA"/>
</dbReference>
<evidence type="ECO:0000313" key="1">
    <source>
        <dbReference type="EMBL" id="QUE53574.1"/>
    </source>
</evidence>
<accession>A0ABX7YJZ3</accession>
<keyword evidence="2" id="KW-1185">Reference proteome</keyword>
<reference evidence="1 2" key="1">
    <citation type="submission" date="2021-04" db="EMBL/GenBank/DDBJ databases">
        <title>Complete genome sequence of a novel Streptococcus species.</title>
        <authorList>
            <person name="Teng J.L.L."/>
        </authorList>
    </citation>
    <scope>NUCLEOTIDE SEQUENCE [LARGE SCALE GENOMIC DNA]</scope>
    <source>
        <strain evidence="1 2">HKU75</strain>
    </source>
</reference>
<gene>
    <name evidence="1" type="ORF">INT76_06835</name>
</gene>
<evidence type="ECO:0000313" key="2">
    <source>
        <dbReference type="Proteomes" id="UP000677616"/>
    </source>
</evidence>
<protein>
    <submittedName>
        <fullName evidence="1">Uncharacterized protein</fullName>
    </submittedName>
</protein>
<name>A0ABX7YJZ3_9STRE</name>
<organism evidence="1 2">
    <name type="scientific">Streptococcus oriscaviae</name>
    <dbReference type="NCBI Taxonomy" id="2781599"/>
    <lineage>
        <taxon>Bacteria</taxon>
        <taxon>Bacillati</taxon>
        <taxon>Bacillota</taxon>
        <taxon>Bacilli</taxon>
        <taxon>Lactobacillales</taxon>
        <taxon>Streptococcaceae</taxon>
        <taxon>Streptococcus</taxon>
    </lineage>
</organism>
<dbReference type="Proteomes" id="UP000677616">
    <property type="component" value="Chromosome"/>
</dbReference>
<proteinExistence type="predicted"/>
<dbReference type="RefSeq" id="WP_212569747.1">
    <property type="nucleotide sequence ID" value="NZ_CP073084.1"/>
</dbReference>
<dbReference type="InterPro" id="IPR056220">
    <property type="entry name" value="Paratox-like"/>
</dbReference>